<evidence type="ECO:0008006" key="3">
    <source>
        <dbReference type="Google" id="ProtNLM"/>
    </source>
</evidence>
<protein>
    <recommendedName>
        <fullName evidence="3">Endonuclease/exonuclease/phosphatase domain-containing protein</fullName>
    </recommendedName>
</protein>
<dbReference type="Proteomes" id="UP001303046">
    <property type="component" value="Unassembled WGS sequence"/>
</dbReference>
<reference evidence="1 2" key="1">
    <citation type="submission" date="2023-08" db="EMBL/GenBank/DDBJ databases">
        <title>A Necator americanus chromosomal reference genome.</title>
        <authorList>
            <person name="Ilik V."/>
            <person name="Petrzelkova K.J."/>
            <person name="Pardy F."/>
            <person name="Fuh T."/>
            <person name="Niatou-Singa F.S."/>
            <person name="Gouil Q."/>
            <person name="Baker L."/>
            <person name="Ritchie M.E."/>
            <person name="Jex A.R."/>
            <person name="Gazzola D."/>
            <person name="Li H."/>
            <person name="Toshio Fujiwara R."/>
            <person name="Zhan B."/>
            <person name="Aroian R.V."/>
            <person name="Pafco B."/>
            <person name="Schwarz E.M."/>
        </authorList>
    </citation>
    <scope>NUCLEOTIDE SEQUENCE [LARGE SCALE GENOMIC DNA]</scope>
    <source>
        <strain evidence="1 2">Aroian</strain>
        <tissue evidence="1">Whole animal</tissue>
    </source>
</reference>
<gene>
    <name evidence="1" type="primary">Necator_chrX.g25093</name>
    <name evidence="1" type="ORF">RB195_024927</name>
</gene>
<evidence type="ECO:0000313" key="1">
    <source>
        <dbReference type="EMBL" id="KAK6764787.1"/>
    </source>
</evidence>
<name>A0ABR1EQ59_NECAM</name>
<keyword evidence="2" id="KW-1185">Reference proteome</keyword>
<organism evidence="1 2">
    <name type="scientific">Necator americanus</name>
    <name type="common">Human hookworm</name>
    <dbReference type="NCBI Taxonomy" id="51031"/>
    <lineage>
        <taxon>Eukaryota</taxon>
        <taxon>Metazoa</taxon>
        <taxon>Ecdysozoa</taxon>
        <taxon>Nematoda</taxon>
        <taxon>Chromadorea</taxon>
        <taxon>Rhabditida</taxon>
        <taxon>Rhabditina</taxon>
        <taxon>Rhabditomorpha</taxon>
        <taxon>Strongyloidea</taxon>
        <taxon>Ancylostomatidae</taxon>
        <taxon>Bunostominae</taxon>
        <taxon>Necator</taxon>
    </lineage>
</organism>
<evidence type="ECO:0000313" key="2">
    <source>
        <dbReference type="Proteomes" id="UP001303046"/>
    </source>
</evidence>
<sequence>MPGVVAGRTGLRDSYRPPKRRRASMLVSTYNVRTLAADAVIEDLMMRTSMIRYDVIGLTETRRHHPLNVVYDVREEMFLGAFLLRKATKESKLSIAPEKFYREDHNFYKIIVGDFNAKIAEELYIWTHSLQWNEQRDRLSEYHED</sequence>
<comment type="caution">
    <text evidence="1">The sequence shown here is derived from an EMBL/GenBank/DDBJ whole genome shotgun (WGS) entry which is preliminary data.</text>
</comment>
<dbReference type="EMBL" id="JAVFWL010000006">
    <property type="protein sequence ID" value="KAK6764787.1"/>
    <property type="molecule type" value="Genomic_DNA"/>
</dbReference>
<proteinExistence type="predicted"/>
<accession>A0ABR1EQ59</accession>